<feature type="transmembrane region" description="Helical" evidence="8">
    <location>
        <begin position="167"/>
        <end position="186"/>
    </location>
</feature>
<accession>A0ABW0X1T4</accession>
<comment type="subcellular location">
    <subcellularLocation>
        <location evidence="1">Cell membrane</location>
        <topology evidence="1">Multi-pass membrane protein</topology>
    </subcellularLocation>
</comment>
<sequence length="458" mass="46273">MPSRRSPLSGAQRTLAVAQLVSAVGDGAYYTSSALYFTRIVGLSPTRLGLGLAVAWAIGSVAGVPLGHLADRRGPRGTAAVLALGTAAVVASFLVVRDFLPFLIAACFYATAQSGLGAARQALVGGLVPDGERTAALARLQATLNAGLAVGAALGGVALTVGTRTAFLAAFALTALGFLATGLILLRLPAVAPSAKAGGSGEAPRSAGEAADVAASRSARPSRDGGFAVLADRRYVVVTLVNTVLLLRMPLLSLVIPLWIADRAPQLGWLGSALFVLNTVGVTLFQVRTARAVTGLPSAARAVRQAGAVLLASCAVFALSAATAPVWATAALLVAGAVLQVFGEMKQSAGSWQIAFDLAPADRLGQYQGFFGTGVAVARTAGPLLLTTLLLDGGGPGWLLLGGLFLAAGCAMGPAVRRAERDRPWRAPLPAEGLTSEALPAEGETAEGLTAEALTKVS</sequence>
<dbReference type="InterPro" id="IPR050171">
    <property type="entry name" value="MFS_Transporters"/>
</dbReference>
<keyword evidence="10" id="KW-1185">Reference proteome</keyword>
<feature type="transmembrane region" description="Helical" evidence="8">
    <location>
        <begin position="308"/>
        <end position="339"/>
    </location>
</feature>
<evidence type="ECO:0000313" key="10">
    <source>
        <dbReference type="Proteomes" id="UP001595975"/>
    </source>
</evidence>
<protein>
    <submittedName>
        <fullName evidence="9">MFS transporter</fullName>
    </submittedName>
</protein>
<feature type="region of interest" description="Disordered" evidence="7">
    <location>
        <begin position="196"/>
        <end position="223"/>
    </location>
</feature>
<dbReference type="PANTHER" id="PTHR23517:SF2">
    <property type="entry name" value="MULTIDRUG RESISTANCE PROTEIN MDTH"/>
    <property type="match status" value="1"/>
</dbReference>
<gene>
    <name evidence="9" type="ORF">ACFP3U_12255</name>
</gene>
<feature type="transmembrane region" description="Helical" evidence="8">
    <location>
        <begin position="267"/>
        <end position="287"/>
    </location>
</feature>
<keyword evidence="6 8" id="KW-0472">Membrane</keyword>
<evidence type="ECO:0000256" key="2">
    <source>
        <dbReference type="ARBA" id="ARBA00022448"/>
    </source>
</evidence>
<proteinExistence type="predicted"/>
<dbReference type="SUPFAM" id="SSF103473">
    <property type="entry name" value="MFS general substrate transporter"/>
    <property type="match status" value="1"/>
</dbReference>
<feature type="transmembrane region" description="Helical" evidence="8">
    <location>
        <begin position="47"/>
        <end position="67"/>
    </location>
</feature>
<evidence type="ECO:0000313" key="9">
    <source>
        <dbReference type="EMBL" id="MFC5663755.1"/>
    </source>
</evidence>
<dbReference type="PANTHER" id="PTHR23517">
    <property type="entry name" value="RESISTANCE PROTEIN MDTM, PUTATIVE-RELATED-RELATED"/>
    <property type="match status" value="1"/>
</dbReference>
<keyword evidence="2" id="KW-0813">Transport</keyword>
<keyword evidence="4 8" id="KW-0812">Transmembrane</keyword>
<evidence type="ECO:0000256" key="7">
    <source>
        <dbReference type="SAM" id="MobiDB-lite"/>
    </source>
</evidence>
<name>A0ABW0X1T4_9ACTN</name>
<keyword evidence="3" id="KW-1003">Cell membrane</keyword>
<evidence type="ECO:0000256" key="3">
    <source>
        <dbReference type="ARBA" id="ARBA00022475"/>
    </source>
</evidence>
<evidence type="ECO:0000256" key="6">
    <source>
        <dbReference type="ARBA" id="ARBA00023136"/>
    </source>
</evidence>
<keyword evidence="5 8" id="KW-1133">Transmembrane helix</keyword>
<feature type="region of interest" description="Disordered" evidence="7">
    <location>
        <begin position="421"/>
        <end position="458"/>
    </location>
</feature>
<feature type="transmembrane region" description="Helical" evidence="8">
    <location>
        <begin position="79"/>
        <end position="96"/>
    </location>
</feature>
<evidence type="ECO:0000256" key="1">
    <source>
        <dbReference type="ARBA" id="ARBA00004651"/>
    </source>
</evidence>
<evidence type="ECO:0000256" key="8">
    <source>
        <dbReference type="SAM" id="Phobius"/>
    </source>
</evidence>
<comment type="caution">
    <text evidence="9">The sequence shown here is derived from an EMBL/GenBank/DDBJ whole genome shotgun (WGS) entry which is preliminary data.</text>
</comment>
<feature type="transmembrane region" description="Helical" evidence="8">
    <location>
        <begin position="397"/>
        <end position="416"/>
    </location>
</feature>
<organism evidence="9 10">
    <name type="scientific">Kitasatospora misakiensis</name>
    <dbReference type="NCBI Taxonomy" id="67330"/>
    <lineage>
        <taxon>Bacteria</taxon>
        <taxon>Bacillati</taxon>
        <taxon>Actinomycetota</taxon>
        <taxon>Actinomycetes</taxon>
        <taxon>Kitasatosporales</taxon>
        <taxon>Streptomycetaceae</taxon>
        <taxon>Kitasatospora</taxon>
    </lineage>
</organism>
<evidence type="ECO:0000256" key="4">
    <source>
        <dbReference type="ARBA" id="ARBA00022692"/>
    </source>
</evidence>
<dbReference type="Pfam" id="PF07690">
    <property type="entry name" value="MFS_1"/>
    <property type="match status" value="1"/>
</dbReference>
<dbReference type="InterPro" id="IPR011701">
    <property type="entry name" value="MFS"/>
</dbReference>
<feature type="transmembrane region" description="Helical" evidence="8">
    <location>
        <begin position="235"/>
        <end position="261"/>
    </location>
</feature>
<reference evidence="10" key="1">
    <citation type="journal article" date="2019" name="Int. J. Syst. Evol. Microbiol.">
        <title>The Global Catalogue of Microorganisms (GCM) 10K type strain sequencing project: providing services to taxonomists for standard genome sequencing and annotation.</title>
        <authorList>
            <consortium name="The Broad Institute Genomics Platform"/>
            <consortium name="The Broad Institute Genome Sequencing Center for Infectious Disease"/>
            <person name="Wu L."/>
            <person name="Ma J."/>
        </authorList>
    </citation>
    <scope>NUCLEOTIDE SEQUENCE [LARGE SCALE GENOMIC DNA]</scope>
    <source>
        <strain evidence="10">CGMCC 4.1437</strain>
    </source>
</reference>
<dbReference type="Gene3D" id="1.20.1250.20">
    <property type="entry name" value="MFS general substrate transporter like domains"/>
    <property type="match status" value="1"/>
</dbReference>
<feature type="transmembrane region" description="Helical" evidence="8">
    <location>
        <begin position="140"/>
        <end position="161"/>
    </location>
</feature>
<dbReference type="RefSeq" id="WP_380225431.1">
    <property type="nucleotide sequence ID" value="NZ_JBHSOF010000012.1"/>
</dbReference>
<dbReference type="InterPro" id="IPR036259">
    <property type="entry name" value="MFS_trans_sf"/>
</dbReference>
<feature type="compositionally biased region" description="Low complexity" evidence="7">
    <location>
        <begin position="441"/>
        <end position="458"/>
    </location>
</feature>
<dbReference type="EMBL" id="JBHSOF010000012">
    <property type="protein sequence ID" value="MFC5663755.1"/>
    <property type="molecule type" value="Genomic_DNA"/>
</dbReference>
<evidence type="ECO:0000256" key="5">
    <source>
        <dbReference type="ARBA" id="ARBA00022989"/>
    </source>
</evidence>
<dbReference type="Proteomes" id="UP001595975">
    <property type="component" value="Unassembled WGS sequence"/>
</dbReference>